<protein>
    <recommendedName>
        <fullName evidence="2">N-acetylmuramoyl-L-alanine amidase</fullName>
        <ecNumber evidence="2">3.5.1.28</ecNumber>
    </recommendedName>
</protein>
<keyword evidence="9" id="KW-1185">Reference proteome</keyword>
<reference evidence="8 9" key="1">
    <citation type="submission" date="2023-10" db="EMBL/GenBank/DDBJ databases">
        <title>Psychrosphaera aquimaarina strain SW33 isolated from seawater.</title>
        <authorList>
            <person name="Bayburt H."/>
            <person name="Kim J.M."/>
            <person name="Choi B.J."/>
            <person name="Jeon C.O."/>
        </authorList>
    </citation>
    <scope>NUCLEOTIDE SEQUENCE [LARGE SCALE GENOMIC DNA]</scope>
    <source>
        <strain evidence="8 9">KCTC 52743</strain>
    </source>
</reference>
<dbReference type="EMBL" id="JAWCUA010000003">
    <property type="protein sequence ID" value="MDU0112095.1"/>
    <property type="molecule type" value="Genomic_DNA"/>
</dbReference>
<feature type="region of interest" description="Disordered" evidence="5">
    <location>
        <begin position="243"/>
        <end position="264"/>
    </location>
</feature>
<feature type="signal peptide" evidence="6">
    <location>
        <begin position="1"/>
        <end position="22"/>
    </location>
</feature>
<evidence type="ECO:0000256" key="1">
    <source>
        <dbReference type="ARBA" id="ARBA00001561"/>
    </source>
</evidence>
<sequence length="463" mass="52265">MDRLGKIGCFIILLCCGSNVLASTLGVEHLENQNFQSELIQDRAEYKYYFDLAYTRYPNLPDGILESLAYTASRWQHRIPSDSIIHDMRPQSIGLFGLYNTNNFGFVNTLSQVAKHSGVDEQRLIDNVEEHIFATASFLAHKLQSSKSIGKGLASTRKVLEHMSGISASTQINNYARESYAYDALLIANTGILKDGIMIKAQAIDWSLAFNKKELQQLQAPHMILDASKKSIRVRQSEDFIEESIKQEQEPENQSFNKSSKTSDNKYQTSSVVVDYEGAIWKESPNKSSRSGSQISHIVIHTTQGSYSGSINWLINPASQVSAHYIIRSSDGQVTQMVRENDKAWHARTANPYSIGIEHEGWVDNASWYTEAMYQSSADLSLDLCSRKNIDCSKAYQEQAHHNVVTLEYEISVKGHQHYPDQTHTDPGINWDWQGYYARVNPDEGDLPLTLHLKLNLPIHVLS</sequence>
<dbReference type="Gene3D" id="3.40.80.10">
    <property type="entry name" value="Peptidoglycan recognition protein-like"/>
    <property type="match status" value="1"/>
</dbReference>
<organism evidence="8 9">
    <name type="scientific">Psychrosphaera aquimarina</name>
    <dbReference type="NCBI Taxonomy" id="2044854"/>
    <lineage>
        <taxon>Bacteria</taxon>
        <taxon>Pseudomonadati</taxon>
        <taxon>Pseudomonadota</taxon>
        <taxon>Gammaproteobacteria</taxon>
        <taxon>Alteromonadales</taxon>
        <taxon>Pseudoalteromonadaceae</taxon>
        <taxon>Psychrosphaera</taxon>
    </lineage>
</organism>
<dbReference type="SMART" id="SM00644">
    <property type="entry name" value="Ami_2"/>
    <property type="match status" value="1"/>
</dbReference>
<comment type="caution">
    <text evidence="8">The sequence shown here is derived from an EMBL/GenBank/DDBJ whole genome shotgun (WGS) entry which is preliminary data.</text>
</comment>
<evidence type="ECO:0000256" key="4">
    <source>
        <dbReference type="ARBA" id="ARBA00023316"/>
    </source>
</evidence>
<dbReference type="InterPro" id="IPR002502">
    <property type="entry name" value="Amidase_domain"/>
</dbReference>
<evidence type="ECO:0000259" key="7">
    <source>
        <dbReference type="SMART" id="SM00644"/>
    </source>
</evidence>
<keyword evidence="4" id="KW-0961">Cell wall biogenesis/degradation</keyword>
<gene>
    <name evidence="8" type="ORF">RT723_03585</name>
</gene>
<feature type="chain" id="PRO_5047179846" description="N-acetylmuramoyl-L-alanine amidase" evidence="6">
    <location>
        <begin position="23"/>
        <end position="463"/>
    </location>
</feature>
<proteinExistence type="predicted"/>
<keyword evidence="6" id="KW-0732">Signal</keyword>
<evidence type="ECO:0000313" key="8">
    <source>
        <dbReference type="EMBL" id="MDU0112095.1"/>
    </source>
</evidence>
<evidence type="ECO:0000256" key="2">
    <source>
        <dbReference type="ARBA" id="ARBA00011901"/>
    </source>
</evidence>
<dbReference type="Pfam" id="PF01510">
    <property type="entry name" value="Amidase_2"/>
    <property type="match status" value="1"/>
</dbReference>
<feature type="domain" description="N-acetylmuramoyl-L-alanine amidase" evidence="7">
    <location>
        <begin position="284"/>
        <end position="428"/>
    </location>
</feature>
<evidence type="ECO:0000313" key="9">
    <source>
        <dbReference type="Proteomes" id="UP001257914"/>
    </source>
</evidence>
<name>A0ABU3QXE9_9GAMM</name>
<dbReference type="SUPFAM" id="SSF55846">
    <property type="entry name" value="N-acetylmuramoyl-L-alanine amidase-like"/>
    <property type="match status" value="1"/>
</dbReference>
<accession>A0ABU3QXE9</accession>
<keyword evidence="3" id="KW-0378">Hydrolase</keyword>
<dbReference type="Proteomes" id="UP001257914">
    <property type="component" value="Unassembled WGS sequence"/>
</dbReference>
<dbReference type="RefSeq" id="WP_315945910.1">
    <property type="nucleotide sequence ID" value="NZ_JAWCUA010000003.1"/>
</dbReference>
<evidence type="ECO:0000256" key="5">
    <source>
        <dbReference type="SAM" id="MobiDB-lite"/>
    </source>
</evidence>
<comment type="catalytic activity">
    <reaction evidence="1">
        <text>Hydrolyzes the link between N-acetylmuramoyl residues and L-amino acid residues in certain cell-wall glycopeptides.</text>
        <dbReference type="EC" id="3.5.1.28"/>
    </reaction>
</comment>
<evidence type="ECO:0000256" key="3">
    <source>
        <dbReference type="ARBA" id="ARBA00022801"/>
    </source>
</evidence>
<dbReference type="PANTHER" id="PTHR30417:SF1">
    <property type="entry name" value="N-ACETYLMURAMOYL-L-ALANINE AMIDASE AMID"/>
    <property type="match status" value="1"/>
</dbReference>
<dbReference type="PANTHER" id="PTHR30417">
    <property type="entry name" value="N-ACETYLMURAMOYL-L-ALANINE AMIDASE AMID"/>
    <property type="match status" value="1"/>
</dbReference>
<feature type="compositionally biased region" description="Polar residues" evidence="5">
    <location>
        <begin position="252"/>
        <end position="264"/>
    </location>
</feature>
<dbReference type="InterPro" id="IPR036505">
    <property type="entry name" value="Amidase/PGRP_sf"/>
</dbReference>
<evidence type="ECO:0000256" key="6">
    <source>
        <dbReference type="SAM" id="SignalP"/>
    </source>
</evidence>
<dbReference type="InterPro" id="IPR051206">
    <property type="entry name" value="NAMLAA_amidase_2"/>
</dbReference>
<dbReference type="CDD" id="cd06583">
    <property type="entry name" value="PGRP"/>
    <property type="match status" value="1"/>
</dbReference>
<dbReference type="EC" id="3.5.1.28" evidence="2"/>